<dbReference type="PANTHER" id="PTHR12459:SF15">
    <property type="entry name" value="TRANSMEMBRANE PROTEIN 135"/>
    <property type="match status" value="1"/>
</dbReference>
<evidence type="ECO:0000313" key="3">
    <source>
        <dbReference type="Proteomes" id="UP000297777"/>
    </source>
</evidence>
<gene>
    <name evidence="2" type="ORF">BTUL_0001g02100</name>
</gene>
<evidence type="ECO:0000256" key="1">
    <source>
        <dbReference type="SAM" id="MobiDB-lite"/>
    </source>
</evidence>
<organism evidence="2 3">
    <name type="scientific">Botrytis tulipae</name>
    <dbReference type="NCBI Taxonomy" id="87230"/>
    <lineage>
        <taxon>Eukaryota</taxon>
        <taxon>Fungi</taxon>
        <taxon>Dikarya</taxon>
        <taxon>Ascomycota</taxon>
        <taxon>Pezizomycotina</taxon>
        <taxon>Leotiomycetes</taxon>
        <taxon>Helotiales</taxon>
        <taxon>Sclerotiniaceae</taxon>
        <taxon>Botrytis</taxon>
    </lineage>
</organism>
<feature type="compositionally biased region" description="Basic and acidic residues" evidence="1">
    <location>
        <begin position="628"/>
        <end position="640"/>
    </location>
</feature>
<dbReference type="InterPro" id="IPR026749">
    <property type="entry name" value="Tmem135"/>
</dbReference>
<evidence type="ECO:0008006" key="4">
    <source>
        <dbReference type="Google" id="ProtNLM"/>
    </source>
</evidence>
<comment type="caution">
    <text evidence="2">The sequence shown here is derived from an EMBL/GenBank/DDBJ whole genome shotgun (WGS) entry which is preliminary data.</text>
</comment>
<name>A0A4Z1F9M5_9HELO</name>
<dbReference type="AlphaFoldDB" id="A0A4Z1F9M5"/>
<accession>A0A4Z1F9M5</accession>
<protein>
    <recommendedName>
        <fullName evidence="4">Integral membrane protein</fullName>
    </recommendedName>
</protein>
<dbReference type="PANTHER" id="PTHR12459">
    <property type="entry name" value="TRANSMEMBRANE PROTEIN 135-RELATED"/>
    <property type="match status" value="1"/>
</dbReference>
<dbReference type="EMBL" id="PQXH01000001">
    <property type="protein sequence ID" value="TGO20198.1"/>
    <property type="molecule type" value="Genomic_DNA"/>
</dbReference>
<proteinExistence type="predicted"/>
<dbReference type="Proteomes" id="UP000297777">
    <property type="component" value="Unassembled WGS sequence"/>
</dbReference>
<reference evidence="2 3" key="1">
    <citation type="submission" date="2017-12" db="EMBL/GenBank/DDBJ databases">
        <title>Comparative genomics of Botrytis spp.</title>
        <authorList>
            <person name="Valero-Jimenez C.A."/>
            <person name="Tapia P."/>
            <person name="Veloso J."/>
            <person name="Silva-Moreno E."/>
            <person name="Staats M."/>
            <person name="Valdes J.H."/>
            <person name="Van Kan J.A.L."/>
        </authorList>
    </citation>
    <scope>NUCLEOTIDE SEQUENCE [LARGE SCALE GENOMIC DNA]</scope>
    <source>
        <strain evidence="2 3">Bt9001</strain>
    </source>
</reference>
<keyword evidence="3" id="KW-1185">Reference proteome</keyword>
<sequence length="739" mass="84155">MQKLPLGKPYQSLDTAIPIILRPLFRAYILGYASSAGPRLLTLFLVHLSRHRKNIDPRPDGEGYFWTSLVGILKGGLEIQRFPTFCAALVGGSTLLQARESWSWLTRYLSTFISAYFSLKLLQSRPSKTFTEDLPYETKNGIELRPTRFAGRTLDLTLFAFTRAVDCIVGELWARRKSRRQFSGRWSRVDRTISSLTDPALFATSCALIMWAFIYTPARLPSAYNKWIKSAAQVDSRLLKALRYCRYGELKYGVETGQAHLLGDMCKDYGLREEYGDPTKSIPFPCELVHMGAGPSCEFHAVSRFYKSFLWSASMYLPLNLALIFRNPKVSKKALTHALKSSARSSAFLSTFISLFYYGICLTRTKFGPHILGTSPHACQAIDSGYCIGTGCWMCGWSVLIESAKRREEMGLFVAPRALATLLPRRYRWEDQWIERAIFAWGTAVVFTCVGENRNGIRGVLGKVVGGVLHSGEKALWPGHSETTQFCLTTFSSIMSVSELPSILSRTVFSNLNGTISEGIRIHVRCGFERVICDLSTIEKESIRVAILDTLSWEWFDSNGNYEIARVFPNLKEIIFLCAKPENLFKYSMRKSALQPRPLRTGRCMETGPKRHERRSLRIEKLIRKQRGKPLDTDGEKDQEERDEDGYGVGFLGDGDEELKYEEEYPTDYIGQGEHGFREYSRWEEKKKEYEDMLHAAFADRDGVLYHDRDLDTRISMPRITFCGITELEGEWGDMAMSF</sequence>
<feature type="region of interest" description="Disordered" evidence="1">
    <location>
        <begin position="628"/>
        <end position="649"/>
    </location>
</feature>
<dbReference type="OrthoDB" id="4021778at2759"/>
<evidence type="ECO:0000313" key="2">
    <source>
        <dbReference type="EMBL" id="TGO20198.1"/>
    </source>
</evidence>